<evidence type="ECO:0000256" key="2">
    <source>
        <dbReference type="ARBA" id="ARBA00013168"/>
    </source>
</evidence>
<dbReference type="GO" id="GO:0002161">
    <property type="term" value="F:aminoacyl-tRNA deacylase activity"/>
    <property type="evidence" value="ECO:0007669"/>
    <property type="project" value="TreeGrafter"/>
</dbReference>
<dbReference type="EMBL" id="DTGG01000086">
    <property type="protein sequence ID" value="HFZ09024.1"/>
    <property type="molecule type" value="Genomic_DNA"/>
</dbReference>
<evidence type="ECO:0000256" key="8">
    <source>
        <dbReference type="ARBA" id="ARBA00022917"/>
    </source>
</evidence>
<evidence type="ECO:0000256" key="1">
    <source>
        <dbReference type="ARBA" id="ARBA00008226"/>
    </source>
</evidence>
<dbReference type="Gene3D" id="3.30.930.10">
    <property type="entry name" value="Bira Bifunctional Protein, Domain 2"/>
    <property type="match status" value="1"/>
</dbReference>
<sequence length="408" mass="46340">MNSISPCLTVNEVKRMLLEFHKNRGYRVFEPFPLASTDPTVMFVNATITPFKPWFVDGSIYPDNYALIQGCLRMGGASELNVVGINPYYFTFFEMFGSGTFHIVHDEAVSYLLELLSVFGIEKDHLYFTIPASEEFYMALKKNDIKETQIFQLTKNNYFWQEWKFGVPGPVGHGLTVIFSRSLEKAESVEQLANDQDRYVELLNLIHVHSQSLPDSELVPIANPGFDLGVGIERLAAVLQGCDSYSIDTIFPLVQTVKDFLLEQKKEPNDVVARICTDHFRAIYVLLAQGLLPSNKGHAYVLRKLMRRFLETVWSFLGKPTPTNKLIQRLSRVFESRGCTVGVSEYTNVADKMVEEETVLLNILQEAKQIIRQHPDASPQTLHDTYGISKTLMTLLQQNQHNKKGGES</sequence>
<evidence type="ECO:0000256" key="5">
    <source>
        <dbReference type="ARBA" id="ARBA00022741"/>
    </source>
</evidence>
<evidence type="ECO:0000256" key="9">
    <source>
        <dbReference type="ARBA" id="ARBA00023146"/>
    </source>
</evidence>
<comment type="caution">
    <text evidence="11">The sequence shown here is derived from an EMBL/GenBank/DDBJ whole genome shotgun (WGS) entry which is preliminary data.</text>
</comment>
<organism evidence="11">
    <name type="scientific">candidate division CPR3 bacterium</name>
    <dbReference type="NCBI Taxonomy" id="2268181"/>
    <lineage>
        <taxon>Bacteria</taxon>
        <taxon>Bacteria division CPR3</taxon>
    </lineage>
</organism>
<dbReference type="PANTHER" id="PTHR11777">
    <property type="entry name" value="ALANYL-TRNA SYNTHETASE"/>
    <property type="match status" value="1"/>
</dbReference>
<proteinExistence type="inferred from homology"/>
<dbReference type="GO" id="GO:0004813">
    <property type="term" value="F:alanine-tRNA ligase activity"/>
    <property type="evidence" value="ECO:0007669"/>
    <property type="project" value="UniProtKB-EC"/>
</dbReference>
<keyword evidence="4" id="KW-0436">Ligase</keyword>
<gene>
    <name evidence="11" type="ORF">ENV41_02700</name>
</gene>
<dbReference type="InterPro" id="IPR050058">
    <property type="entry name" value="Ala-tRNA_ligase"/>
</dbReference>
<name>A0A7V3JA64_UNCC3</name>
<dbReference type="PROSITE" id="PS50860">
    <property type="entry name" value="AA_TRNA_LIGASE_II_ALA"/>
    <property type="match status" value="1"/>
</dbReference>
<dbReference type="PANTHER" id="PTHR11777:SF9">
    <property type="entry name" value="ALANINE--TRNA LIGASE, CYTOPLASMIC"/>
    <property type="match status" value="1"/>
</dbReference>
<dbReference type="InterPro" id="IPR018164">
    <property type="entry name" value="Ala-tRNA-synth_IIc_N"/>
</dbReference>
<keyword evidence="3" id="KW-0820">tRNA-binding</keyword>
<comment type="similarity">
    <text evidence="1">Belongs to the class-II aminoacyl-tRNA synthetase family.</text>
</comment>
<dbReference type="GO" id="GO:0005524">
    <property type="term" value="F:ATP binding"/>
    <property type="evidence" value="ECO:0007669"/>
    <property type="project" value="UniProtKB-KW"/>
</dbReference>
<dbReference type="InterPro" id="IPR002318">
    <property type="entry name" value="Ala-tRNA-lgiase_IIc"/>
</dbReference>
<dbReference type="PRINTS" id="PR00980">
    <property type="entry name" value="TRNASYNTHALA"/>
</dbReference>
<dbReference type="InterPro" id="IPR018162">
    <property type="entry name" value="Ala-tRNA-ligase_IIc_anticod-bd"/>
</dbReference>
<evidence type="ECO:0000256" key="6">
    <source>
        <dbReference type="ARBA" id="ARBA00022840"/>
    </source>
</evidence>
<accession>A0A7V3JA64</accession>
<protein>
    <recommendedName>
        <fullName evidence="2">alanine--tRNA ligase</fullName>
        <ecNumber evidence="2">6.1.1.7</ecNumber>
    </recommendedName>
</protein>
<keyword evidence="5" id="KW-0547">Nucleotide-binding</keyword>
<dbReference type="EC" id="6.1.1.7" evidence="2"/>
<reference evidence="11" key="1">
    <citation type="journal article" date="2020" name="mSystems">
        <title>Genome- and Community-Level Interaction Insights into Carbon Utilization and Element Cycling Functions of Hydrothermarchaeota in Hydrothermal Sediment.</title>
        <authorList>
            <person name="Zhou Z."/>
            <person name="Liu Y."/>
            <person name="Xu W."/>
            <person name="Pan J."/>
            <person name="Luo Z.H."/>
            <person name="Li M."/>
        </authorList>
    </citation>
    <scope>NUCLEOTIDE SEQUENCE [LARGE SCALE GENOMIC DNA]</scope>
    <source>
        <strain evidence="11">SpSt-757</strain>
    </source>
</reference>
<dbReference type="SUPFAM" id="SSF101353">
    <property type="entry name" value="Putative anticodon-binding domain of alanyl-tRNA synthetase (AlaRS)"/>
    <property type="match status" value="1"/>
</dbReference>
<keyword evidence="9" id="KW-0030">Aminoacyl-tRNA synthetase</keyword>
<dbReference type="Pfam" id="PF01411">
    <property type="entry name" value="tRNA-synt_2c"/>
    <property type="match status" value="1"/>
</dbReference>
<feature type="domain" description="Alanyl-transfer RNA synthetases family profile" evidence="10">
    <location>
        <begin position="8"/>
        <end position="400"/>
    </location>
</feature>
<keyword evidence="8" id="KW-0648">Protein biosynthesis</keyword>
<evidence type="ECO:0000256" key="4">
    <source>
        <dbReference type="ARBA" id="ARBA00022598"/>
    </source>
</evidence>
<dbReference type="AlphaFoldDB" id="A0A7V3JA64"/>
<keyword evidence="6" id="KW-0067">ATP-binding</keyword>
<evidence type="ECO:0000313" key="11">
    <source>
        <dbReference type="EMBL" id="HFZ09024.1"/>
    </source>
</evidence>
<evidence type="ECO:0000256" key="3">
    <source>
        <dbReference type="ARBA" id="ARBA00022555"/>
    </source>
</evidence>
<dbReference type="SUPFAM" id="SSF55681">
    <property type="entry name" value="Class II aaRS and biotin synthetases"/>
    <property type="match status" value="1"/>
</dbReference>
<dbReference type="InterPro" id="IPR045864">
    <property type="entry name" value="aa-tRNA-synth_II/BPL/LPL"/>
</dbReference>
<evidence type="ECO:0000256" key="7">
    <source>
        <dbReference type="ARBA" id="ARBA00022884"/>
    </source>
</evidence>
<evidence type="ECO:0000259" key="10">
    <source>
        <dbReference type="PROSITE" id="PS50860"/>
    </source>
</evidence>
<dbReference type="GO" id="GO:0006419">
    <property type="term" value="P:alanyl-tRNA aminoacylation"/>
    <property type="evidence" value="ECO:0007669"/>
    <property type="project" value="InterPro"/>
</dbReference>
<keyword evidence="7" id="KW-0694">RNA-binding</keyword>
<dbReference type="GO" id="GO:0005737">
    <property type="term" value="C:cytoplasm"/>
    <property type="evidence" value="ECO:0007669"/>
    <property type="project" value="InterPro"/>
</dbReference>
<dbReference type="GO" id="GO:0000049">
    <property type="term" value="F:tRNA binding"/>
    <property type="evidence" value="ECO:0007669"/>
    <property type="project" value="UniProtKB-KW"/>
</dbReference>
<dbReference type="InterPro" id="IPR018165">
    <property type="entry name" value="Ala-tRNA-synth_IIc_core"/>
</dbReference>